<dbReference type="EMBL" id="JAHDYR010000067">
    <property type="protein sequence ID" value="KAG9389840.1"/>
    <property type="molecule type" value="Genomic_DNA"/>
</dbReference>
<feature type="transmembrane region" description="Helical" evidence="7">
    <location>
        <begin position="186"/>
        <end position="206"/>
    </location>
</feature>
<comment type="caution">
    <text evidence="8">The sequence shown here is derived from an EMBL/GenBank/DDBJ whole genome shotgun (WGS) entry which is preliminary data.</text>
</comment>
<name>A0A8J6AQX6_9EUKA</name>
<dbReference type="GO" id="GO:0015184">
    <property type="term" value="F:L-cystine transmembrane transporter activity"/>
    <property type="evidence" value="ECO:0007669"/>
    <property type="project" value="TreeGrafter"/>
</dbReference>
<evidence type="ECO:0000256" key="3">
    <source>
        <dbReference type="ARBA" id="ARBA00022692"/>
    </source>
</evidence>
<evidence type="ECO:0000313" key="9">
    <source>
        <dbReference type="Proteomes" id="UP000717585"/>
    </source>
</evidence>
<evidence type="ECO:0000256" key="7">
    <source>
        <dbReference type="SAM" id="Phobius"/>
    </source>
</evidence>
<accession>A0A8J6AQX6</accession>
<feature type="transmembrane region" description="Helical" evidence="7">
    <location>
        <begin position="155"/>
        <end position="174"/>
    </location>
</feature>
<evidence type="ECO:0000256" key="5">
    <source>
        <dbReference type="ARBA" id="ARBA00022989"/>
    </source>
</evidence>
<evidence type="ECO:0000256" key="4">
    <source>
        <dbReference type="ARBA" id="ARBA00022737"/>
    </source>
</evidence>
<evidence type="ECO:0000256" key="1">
    <source>
        <dbReference type="ARBA" id="ARBA00004127"/>
    </source>
</evidence>
<dbReference type="SMART" id="SM00679">
    <property type="entry name" value="CTNS"/>
    <property type="match status" value="2"/>
</dbReference>
<keyword evidence="9" id="KW-1185">Reference proteome</keyword>
<keyword evidence="6 7" id="KW-0472">Membrane</keyword>
<dbReference type="PANTHER" id="PTHR13131">
    <property type="entry name" value="CYSTINOSIN"/>
    <property type="match status" value="1"/>
</dbReference>
<feature type="transmembrane region" description="Helical" evidence="7">
    <location>
        <begin position="91"/>
        <end position="113"/>
    </location>
</feature>
<dbReference type="OrthoDB" id="75720at2759"/>
<sequence length="280" mass="31602">MSLFEVYAFCAKWVSFVVGWISFFLWSFSFYPQVILNFRRRDAKGLNLQFVLINLIGFSCYSVYNVSLFFIPPVQDAYLSSHPSIHSRGDIPVHLSDVIFSVHAAIITAVTLLQMVIFPTGSQKVDWYSISFIAISVLLIVSPTALAIFRVIHPFYIIACLGYVKTVSSLVKYIPQAFMNWRRKSTVGWSIGNILLDISGSGFNLFQTALDATVTHFDILANVPKLSLAAVSAGFDVLFIIQHYVLYRDRGRDRTADMEKLEDVSFQLNDELHMLSSADP</sequence>
<reference evidence="8" key="1">
    <citation type="submission" date="2021-05" db="EMBL/GenBank/DDBJ databases">
        <title>A free-living protist that lacks canonical eukaryotic 1 DNA replication and segregation systems.</title>
        <authorList>
            <person name="Salas-Leiva D.E."/>
            <person name="Tromer E.C."/>
            <person name="Curtis B.A."/>
            <person name="Jerlstrom-Hultqvist J."/>
            <person name="Kolisko M."/>
            <person name="Yi Z."/>
            <person name="Salas-Leiva J.S."/>
            <person name="Gallot-Lavallee L."/>
            <person name="Kops G.J.P.L."/>
            <person name="Archibald J.M."/>
            <person name="Simpson A.G.B."/>
            <person name="Roger A.J."/>
        </authorList>
    </citation>
    <scope>NUCLEOTIDE SEQUENCE</scope>
    <source>
        <strain evidence="8">BICM</strain>
    </source>
</reference>
<evidence type="ECO:0000313" key="8">
    <source>
        <dbReference type="EMBL" id="KAG9389840.1"/>
    </source>
</evidence>
<dbReference type="Gene3D" id="1.20.1280.290">
    <property type="match status" value="2"/>
</dbReference>
<dbReference type="GO" id="GO:0012505">
    <property type="term" value="C:endomembrane system"/>
    <property type="evidence" value="ECO:0007669"/>
    <property type="project" value="UniProtKB-SubCell"/>
</dbReference>
<keyword evidence="4" id="KW-0677">Repeat</keyword>
<dbReference type="AlphaFoldDB" id="A0A8J6AQX6"/>
<keyword evidence="2" id="KW-0813">Transport</keyword>
<feature type="transmembrane region" description="Helical" evidence="7">
    <location>
        <begin position="226"/>
        <end position="247"/>
    </location>
</feature>
<feature type="transmembrane region" description="Helical" evidence="7">
    <location>
        <begin position="50"/>
        <end position="71"/>
    </location>
</feature>
<dbReference type="Pfam" id="PF04193">
    <property type="entry name" value="PQ-loop"/>
    <property type="match status" value="2"/>
</dbReference>
<dbReference type="GO" id="GO:0005765">
    <property type="term" value="C:lysosomal membrane"/>
    <property type="evidence" value="ECO:0007669"/>
    <property type="project" value="TreeGrafter"/>
</dbReference>
<dbReference type="Proteomes" id="UP000717585">
    <property type="component" value="Unassembled WGS sequence"/>
</dbReference>
<comment type="subcellular location">
    <subcellularLocation>
        <location evidence="1">Endomembrane system</location>
        <topology evidence="1">Multi-pass membrane protein</topology>
    </subcellularLocation>
</comment>
<dbReference type="InterPro" id="IPR006603">
    <property type="entry name" value="PQ-loop_rpt"/>
</dbReference>
<feature type="transmembrane region" description="Helical" evidence="7">
    <location>
        <begin position="125"/>
        <end position="149"/>
    </location>
</feature>
<proteinExistence type="predicted"/>
<keyword evidence="3 7" id="KW-0812">Transmembrane</keyword>
<organism evidence="8 9">
    <name type="scientific">Carpediemonas membranifera</name>
    <dbReference type="NCBI Taxonomy" id="201153"/>
    <lineage>
        <taxon>Eukaryota</taxon>
        <taxon>Metamonada</taxon>
        <taxon>Carpediemonas-like organisms</taxon>
        <taxon>Carpediemonas</taxon>
    </lineage>
</organism>
<keyword evidence="5 7" id="KW-1133">Transmembrane helix</keyword>
<feature type="transmembrane region" description="Helical" evidence="7">
    <location>
        <begin position="6"/>
        <end position="29"/>
    </location>
</feature>
<dbReference type="InterPro" id="IPR005282">
    <property type="entry name" value="LC_transporter"/>
</dbReference>
<gene>
    <name evidence="8" type="ORF">J8273_8519</name>
</gene>
<evidence type="ECO:0000256" key="2">
    <source>
        <dbReference type="ARBA" id="ARBA00022448"/>
    </source>
</evidence>
<dbReference type="PANTHER" id="PTHR13131:SF5">
    <property type="entry name" value="CYSTINOSIN"/>
    <property type="match status" value="1"/>
</dbReference>
<protein>
    <submittedName>
        <fullName evidence="8">Cystinosin</fullName>
    </submittedName>
</protein>
<evidence type="ECO:0000256" key="6">
    <source>
        <dbReference type="ARBA" id="ARBA00023136"/>
    </source>
</evidence>